<accession>A0A2P5AY30</accession>
<sequence length="65" mass="7090">MALFSSLFHCFRPSSSPRASDQAENPKKKVKSMEKSSKSSSSKSKSSKAPLVVSHFPVNSSLSRM</sequence>
<dbReference type="PANTHER" id="PTHR37748:SF1">
    <property type="entry name" value="PROTEIN, PUTATIVE-RELATED"/>
    <property type="match status" value="1"/>
</dbReference>
<feature type="compositionally biased region" description="Low complexity" evidence="1">
    <location>
        <begin position="38"/>
        <end position="48"/>
    </location>
</feature>
<evidence type="ECO:0000313" key="3">
    <source>
        <dbReference type="Proteomes" id="UP000237000"/>
    </source>
</evidence>
<keyword evidence="3" id="KW-1185">Reference proteome</keyword>
<evidence type="ECO:0000313" key="2">
    <source>
        <dbReference type="EMBL" id="PON41421.1"/>
    </source>
</evidence>
<dbReference type="InParanoid" id="A0A2P5AY30"/>
<organism evidence="2 3">
    <name type="scientific">Trema orientale</name>
    <name type="common">Charcoal tree</name>
    <name type="synonym">Celtis orientalis</name>
    <dbReference type="NCBI Taxonomy" id="63057"/>
    <lineage>
        <taxon>Eukaryota</taxon>
        <taxon>Viridiplantae</taxon>
        <taxon>Streptophyta</taxon>
        <taxon>Embryophyta</taxon>
        <taxon>Tracheophyta</taxon>
        <taxon>Spermatophyta</taxon>
        <taxon>Magnoliopsida</taxon>
        <taxon>eudicotyledons</taxon>
        <taxon>Gunneridae</taxon>
        <taxon>Pentapetalae</taxon>
        <taxon>rosids</taxon>
        <taxon>fabids</taxon>
        <taxon>Rosales</taxon>
        <taxon>Cannabaceae</taxon>
        <taxon>Trema</taxon>
    </lineage>
</organism>
<gene>
    <name evidence="2" type="ORF">TorRG33x02_338100</name>
</gene>
<dbReference type="Proteomes" id="UP000237000">
    <property type="component" value="Unassembled WGS sequence"/>
</dbReference>
<proteinExistence type="predicted"/>
<reference evidence="3" key="1">
    <citation type="submission" date="2016-06" db="EMBL/GenBank/DDBJ databases">
        <title>Parallel loss of symbiosis genes in relatives of nitrogen-fixing non-legume Parasponia.</title>
        <authorList>
            <person name="Van Velzen R."/>
            <person name="Holmer R."/>
            <person name="Bu F."/>
            <person name="Rutten L."/>
            <person name="Van Zeijl A."/>
            <person name="Liu W."/>
            <person name="Santuari L."/>
            <person name="Cao Q."/>
            <person name="Sharma T."/>
            <person name="Shen D."/>
            <person name="Roswanjaya Y."/>
            <person name="Wardhani T."/>
            <person name="Kalhor M.S."/>
            <person name="Jansen J."/>
            <person name="Van den Hoogen J."/>
            <person name="Gungor B."/>
            <person name="Hartog M."/>
            <person name="Hontelez J."/>
            <person name="Verver J."/>
            <person name="Yang W.-C."/>
            <person name="Schijlen E."/>
            <person name="Repin R."/>
            <person name="Schilthuizen M."/>
            <person name="Schranz E."/>
            <person name="Heidstra R."/>
            <person name="Miyata K."/>
            <person name="Fedorova E."/>
            <person name="Kohlen W."/>
            <person name="Bisseling T."/>
            <person name="Smit S."/>
            <person name="Geurts R."/>
        </authorList>
    </citation>
    <scope>NUCLEOTIDE SEQUENCE [LARGE SCALE GENOMIC DNA]</scope>
    <source>
        <strain evidence="3">cv. RG33-2</strain>
    </source>
</reference>
<feature type="region of interest" description="Disordered" evidence="1">
    <location>
        <begin position="1"/>
        <end position="50"/>
    </location>
</feature>
<protein>
    <submittedName>
        <fullName evidence="2">Uncharacterized protein</fullName>
    </submittedName>
</protein>
<dbReference type="PANTHER" id="PTHR37748">
    <property type="entry name" value="PROTEIN, PUTATIVE-RELATED"/>
    <property type="match status" value="1"/>
</dbReference>
<feature type="compositionally biased region" description="Basic and acidic residues" evidence="1">
    <location>
        <begin position="24"/>
        <end position="37"/>
    </location>
</feature>
<evidence type="ECO:0000256" key="1">
    <source>
        <dbReference type="SAM" id="MobiDB-lite"/>
    </source>
</evidence>
<feature type="compositionally biased region" description="Polar residues" evidence="1">
    <location>
        <begin position="13"/>
        <end position="23"/>
    </location>
</feature>
<name>A0A2P5AY30_TREOI</name>
<comment type="caution">
    <text evidence="2">The sequence shown here is derived from an EMBL/GenBank/DDBJ whole genome shotgun (WGS) entry which is preliminary data.</text>
</comment>
<dbReference type="EMBL" id="JXTC01000661">
    <property type="protein sequence ID" value="PON41421.1"/>
    <property type="molecule type" value="Genomic_DNA"/>
</dbReference>
<dbReference type="AlphaFoldDB" id="A0A2P5AY30"/>